<protein>
    <recommendedName>
        <fullName evidence="4">DUF3824 domain-containing protein</fullName>
    </recommendedName>
</protein>
<gene>
    <name evidence="2" type="ORF">P171DRAFT_482671</name>
</gene>
<feature type="compositionally biased region" description="Basic and acidic residues" evidence="1">
    <location>
        <begin position="88"/>
        <end position="105"/>
    </location>
</feature>
<evidence type="ECO:0000313" key="2">
    <source>
        <dbReference type="EMBL" id="KAF2447978.1"/>
    </source>
</evidence>
<dbReference type="EMBL" id="MU001496">
    <property type="protein sequence ID" value="KAF2447978.1"/>
    <property type="molecule type" value="Genomic_DNA"/>
</dbReference>
<evidence type="ECO:0000256" key="1">
    <source>
        <dbReference type="SAM" id="MobiDB-lite"/>
    </source>
</evidence>
<feature type="compositionally biased region" description="Basic and acidic residues" evidence="1">
    <location>
        <begin position="238"/>
        <end position="261"/>
    </location>
</feature>
<accession>A0A9P4PRL5</accession>
<feature type="region of interest" description="Disordered" evidence="1">
    <location>
        <begin position="137"/>
        <end position="282"/>
    </location>
</feature>
<reference evidence="2" key="1">
    <citation type="journal article" date="2020" name="Stud. Mycol.">
        <title>101 Dothideomycetes genomes: a test case for predicting lifestyles and emergence of pathogens.</title>
        <authorList>
            <person name="Haridas S."/>
            <person name="Albert R."/>
            <person name="Binder M."/>
            <person name="Bloem J."/>
            <person name="Labutti K."/>
            <person name="Salamov A."/>
            <person name="Andreopoulos B."/>
            <person name="Baker S."/>
            <person name="Barry K."/>
            <person name="Bills G."/>
            <person name="Bluhm B."/>
            <person name="Cannon C."/>
            <person name="Castanera R."/>
            <person name="Culley D."/>
            <person name="Daum C."/>
            <person name="Ezra D."/>
            <person name="Gonzalez J."/>
            <person name="Henrissat B."/>
            <person name="Kuo A."/>
            <person name="Liang C."/>
            <person name="Lipzen A."/>
            <person name="Lutzoni F."/>
            <person name="Magnuson J."/>
            <person name="Mondo S."/>
            <person name="Nolan M."/>
            <person name="Ohm R."/>
            <person name="Pangilinan J."/>
            <person name="Park H.-J."/>
            <person name="Ramirez L."/>
            <person name="Alfaro M."/>
            <person name="Sun H."/>
            <person name="Tritt A."/>
            <person name="Yoshinaga Y."/>
            <person name="Zwiers L.-H."/>
            <person name="Turgeon B."/>
            <person name="Goodwin S."/>
            <person name="Spatafora J."/>
            <person name="Crous P."/>
            <person name="Grigoriev I."/>
        </authorList>
    </citation>
    <scope>NUCLEOTIDE SEQUENCE</scope>
    <source>
        <strain evidence="2">CBS 690.94</strain>
    </source>
</reference>
<feature type="region of interest" description="Disordered" evidence="1">
    <location>
        <begin position="649"/>
        <end position="671"/>
    </location>
</feature>
<evidence type="ECO:0000313" key="3">
    <source>
        <dbReference type="Proteomes" id="UP000799764"/>
    </source>
</evidence>
<feature type="compositionally biased region" description="Basic residues" evidence="1">
    <location>
        <begin position="357"/>
        <end position="377"/>
    </location>
</feature>
<name>A0A9P4PRL5_9PLEO</name>
<feature type="region of interest" description="Disordered" evidence="1">
    <location>
        <begin position="350"/>
        <end position="516"/>
    </location>
</feature>
<dbReference type="OrthoDB" id="5407645at2759"/>
<sequence length="671" mass="74728">MYGTDSLKQENHLSKCQHVQEWLPYGRTKPLLSGHTLAHFDGSQPDSNSRWALRTSDPTSLGPALLPELLPLPVSAFPGGRAMSEYSYDDRPRRRDRDRVREREPEYVTETTYIERGGRGEGVRDLVYRPRHEDSIEEVARDFPPPGAEYRRTKYRETYEPRRTRSAHRDYDYDEYSRNDRGRRARDYDDYSEYSERPKPQRRKSIVDNVKEFAESAGLGGVIGAVTGRSRSRSRPRKERDRGYESDRDRYDDRYSEDRRSSRYGSRSPNRHGKSQAKWEQAAKAAIVAGAVEAFRSRKQPGPWTGEKGQRIATAALGAAGIDSLVDKNPDKHSKRHVAESALGGLVAARVANGSRSKSRARGGSRSPSRSRSRSRARSIFGRSRSRGRSHSGSRERGGDNTLGKVVGGGAVLAAGKALYDRVRSKSRSRRERSPSYDSADEYEPPSRRRRSRGGYDPGRSMDGAYPDAPRANPDRRLAAATGGGAVVAGGSTRGRRDSSSGSTSTTDMEQKRKKLRGKELLTAGLATVATIHAAHGVYSSMVASENRRKLVAEGEITAEEARKRKSKNMLQDAAAVGIAALGIKSAFSEWKEMNEQRHSVHELETRRRKRRKMRERREKEARQNALTGQGMANPYAYPVAAAPYGPAYVDSNPYGSLPPPPVGGAPSARY</sequence>
<proteinExistence type="predicted"/>
<evidence type="ECO:0008006" key="4">
    <source>
        <dbReference type="Google" id="ProtNLM"/>
    </source>
</evidence>
<feature type="region of interest" description="Disordered" evidence="1">
    <location>
        <begin position="80"/>
        <end position="105"/>
    </location>
</feature>
<comment type="caution">
    <text evidence="2">The sequence shown here is derived from an EMBL/GenBank/DDBJ whole genome shotgun (WGS) entry which is preliminary data.</text>
</comment>
<organism evidence="2 3">
    <name type="scientific">Karstenula rhodostoma CBS 690.94</name>
    <dbReference type="NCBI Taxonomy" id="1392251"/>
    <lineage>
        <taxon>Eukaryota</taxon>
        <taxon>Fungi</taxon>
        <taxon>Dikarya</taxon>
        <taxon>Ascomycota</taxon>
        <taxon>Pezizomycotina</taxon>
        <taxon>Dothideomycetes</taxon>
        <taxon>Pleosporomycetidae</taxon>
        <taxon>Pleosporales</taxon>
        <taxon>Massarineae</taxon>
        <taxon>Didymosphaeriaceae</taxon>
        <taxon>Karstenula</taxon>
    </lineage>
</organism>
<keyword evidence="3" id="KW-1185">Reference proteome</keyword>
<feature type="compositionally biased region" description="Basic and acidic residues" evidence="1">
    <location>
        <begin position="149"/>
        <end position="214"/>
    </location>
</feature>
<dbReference type="AlphaFoldDB" id="A0A9P4PRL5"/>
<feature type="region of interest" description="Disordered" evidence="1">
    <location>
        <begin position="599"/>
        <end position="630"/>
    </location>
</feature>
<dbReference type="Proteomes" id="UP000799764">
    <property type="component" value="Unassembled WGS sequence"/>
</dbReference>